<accession>A0A142BFC2</accession>
<dbReference type="EMBL" id="CP013251">
    <property type="protein sequence ID" value="AMO57448.1"/>
    <property type="molecule type" value="Genomic_DNA"/>
</dbReference>
<keyword evidence="5 8" id="KW-0482">Metalloprotease</keyword>
<evidence type="ECO:0000256" key="3">
    <source>
        <dbReference type="ARBA" id="ARBA00022723"/>
    </source>
</evidence>
<name>A0A142BFC2_9GAMM</name>
<dbReference type="OrthoDB" id="9772308at2"/>
<sequence>MSNLNIAAYDKLVERFKKLHRLNHLSALATWDQAAMMPSGSNQARSEALAEMSTLTHELLTASEVGDWIEVAREESLDDLQKASLREMERQFEQTSVMPADLVKAKSLAASGCEHAWRSQRPENDWQGFSKNLEKVLKLTREEASIRSESSGVSPYDAMLELYEPGVNCQQLDTLFGDVKQWLPDYVQQATERHQSSHYEMPEGPFATDNLKALGQEVMTLLGFDFNRGRLDVSAHPFCGGVSEDVRITTRYRDNDFIESLMGVVHETGHARYEQNRPAETLGLPVSNGRSMGIHEGQSLFFEMQIGRSREFLALIRPLLLKHLTGGEELPAYQLNNLETIYRRVQPGFIRVEADEVTYPAHIILRYEIEKALISGDMTVSDLPDTWHEKMQQYLNLSTEGNYKDGCMQDIHWPLGAFGYFPSYTLGAMYAAQLFATIQNTIPDVHAKISSGELSVIFDWLKDNIWSQGSRYSTSELITRATGEDLNASFFKEHLKARYLTD</sequence>
<dbReference type="PATRIC" id="fig|570277.3.peg.3722"/>
<dbReference type="PANTHER" id="PTHR34217">
    <property type="entry name" value="METAL-DEPENDENT CARBOXYPEPTIDASE"/>
    <property type="match status" value="1"/>
</dbReference>
<dbReference type="Pfam" id="PF02074">
    <property type="entry name" value="Peptidase_M32"/>
    <property type="match status" value="1"/>
</dbReference>
<dbReference type="GO" id="GO:0004181">
    <property type="term" value="F:metallocarboxypeptidase activity"/>
    <property type="evidence" value="ECO:0007669"/>
    <property type="project" value="UniProtKB-UniRule"/>
</dbReference>
<evidence type="ECO:0000256" key="1">
    <source>
        <dbReference type="ARBA" id="ARBA00022645"/>
    </source>
</evidence>
<dbReference type="PIRSF" id="PIRSF006615">
    <property type="entry name" value="Zn_crbxpep_Taq"/>
    <property type="match status" value="1"/>
</dbReference>
<evidence type="ECO:0000256" key="7">
    <source>
        <dbReference type="ARBA" id="ARBA00061580"/>
    </source>
</evidence>
<feature type="binding site" evidence="9">
    <location>
        <position position="296"/>
    </location>
    <ligand>
        <name>Zn(2+)</name>
        <dbReference type="ChEBI" id="CHEBI:29105"/>
        <note>catalytic</note>
    </ligand>
</feature>
<feature type="active site" description="Proton donor/acceptor" evidence="10">
    <location>
        <position position="267"/>
    </location>
</feature>
<evidence type="ECO:0000313" key="12">
    <source>
        <dbReference type="Proteomes" id="UP000071065"/>
    </source>
</evidence>
<dbReference type="PRINTS" id="PR00998">
    <property type="entry name" value="CRBOXYPTASET"/>
</dbReference>
<dbReference type="InterPro" id="IPR001333">
    <property type="entry name" value="Peptidase_M32_Taq"/>
</dbReference>
<evidence type="ECO:0000256" key="10">
    <source>
        <dbReference type="PIRSR" id="PIRSR006615-2"/>
    </source>
</evidence>
<dbReference type="Gene3D" id="1.10.1370.30">
    <property type="match status" value="1"/>
</dbReference>
<feature type="binding site" evidence="9">
    <location>
        <position position="270"/>
    </location>
    <ligand>
        <name>Zn(2+)</name>
        <dbReference type="ChEBI" id="CHEBI:29105"/>
        <note>catalytic</note>
    </ligand>
</feature>
<keyword evidence="1 8" id="KW-0121">Carboxypeptidase</keyword>
<dbReference type="AlphaFoldDB" id="A0A142BFC2"/>
<evidence type="ECO:0000256" key="2">
    <source>
        <dbReference type="ARBA" id="ARBA00022670"/>
    </source>
</evidence>
<comment type="catalytic activity">
    <reaction evidence="6 8">
        <text>Release of a C-terminal amino acid with broad specificity, except for -Pro.</text>
        <dbReference type="EC" id="3.4.17.19"/>
    </reaction>
</comment>
<keyword evidence="2 8" id="KW-0645">Protease</keyword>
<evidence type="ECO:0000256" key="9">
    <source>
        <dbReference type="PIRSR" id="PIRSR006615-1"/>
    </source>
</evidence>
<dbReference type="CDD" id="cd06460">
    <property type="entry name" value="M32_Taq"/>
    <property type="match status" value="1"/>
</dbReference>
<evidence type="ECO:0000256" key="6">
    <source>
        <dbReference type="ARBA" id="ARBA00052755"/>
    </source>
</evidence>
<reference evidence="11 12" key="1">
    <citation type="journal article" date="2016" name="Front. Microbiol.">
        <title>Genomic Insight into the Host-Endosymbiont Relationship of Endozoicomonas montiporae CL-33(T) with its Coral Host.</title>
        <authorList>
            <person name="Ding J.-Y."/>
            <person name="Shiu J.-H."/>
            <person name="Chen W.-M."/>
            <person name="Chiang Y.-R."/>
            <person name="Tang S.-L."/>
        </authorList>
    </citation>
    <scope>NUCLEOTIDE SEQUENCE [LARGE SCALE GENOMIC DNA]</scope>
    <source>
        <strain evidence="11 12">CL-33</strain>
    </source>
</reference>
<keyword evidence="9" id="KW-0862">Zinc</keyword>
<comment type="cofactor">
    <cofactor evidence="9">
        <name>Zn(2+)</name>
        <dbReference type="ChEBI" id="CHEBI:29105"/>
    </cofactor>
    <text evidence="9">Binds 1 zinc ion per subunit.</text>
</comment>
<proteinExistence type="inferred from homology"/>
<organism evidence="11 12">
    <name type="scientific">Endozoicomonas montiporae CL-33</name>
    <dbReference type="NCBI Taxonomy" id="570277"/>
    <lineage>
        <taxon>Bacteria</taxon>
        <taxon>Pseudomonadati</taxon>
        <taxon>Pseudomonadota</taxon>
        <taxon>Gammaproteobacteria</taxon>
        <taxon>Oceanospirillales</taxon>
        <taxon>Endozoicomonadaceae</taxon>
        <taxon>Endozoicomonas</taxon>
    </lineage>
</organism>
<dbReference type="Proteomes" id="UP000071065">
    <property type="component" value="Chromosome"/>
</dbReference>
<dbReference type="GO" id="GO:0008270">
    <property type="term" value="F:zinc ion binding"/>
    <property type="evidence" value="ECO:0007669"/>
    <property type="project" value="UniProtKB-ARBA"/>
</dbReference>
<dbReference type="PROSITE" id="PS52034">
    <property type="entry name" value="PEPTIDASE_M32"/>
    <property type="match status" value="1"/>
</dbReference>
<comment type="function">
    <text evidence="8">Broad specificity carboxypetidase that releases amino acids sequentially from the C-terminus, including neutral, aromatic, polar and basic residues.</text>
</comment>
<dbReference type="RefSeq" id="WP_051790054.1">
    <property type="nucleotide sequence ID" value="NZ_CP013251.1"/>
</dbReference>
<dbReference type="EC" id="3.4.17.19" evidence="8"/>
<feature type="binding site" evidence="9">
    <location>
        <position position="266"/>
    </location>
    <ligand>
        <name>Zn(2+)</name>
        <dbReference type="ChEBI" id="CHEBI:29105"/>
        <note>catalytic</note>
    </ligand>
</feature>
<gene>
    <name evidence="11" type="primary">ctaQ</name>
    <name evidence="11" type="ORF">EZMO1_3460</name>
</gene>
<dbReference type="KEGG" id="emp:EZMO1_3460"/>
<dbReference type="GO" id="GO:0006508">
    <property type="term" value="P:proteolysis"/>
    <property type="evidence" value="ECO:0007669"/>
    <property type="project" value="UniProtKB-UniRule"/>
</dbReference>
<dbReference type="FunFam" id="1.10.1370.30:FF:000003">
    <property type="entry name" value="Thermostable carboxypeptidase 1"/>
    <property type="match status" value="1"/>
</dbReference>
<evidence type="ECO:0000256" key="8">
    <source>
        <dbReference type="PIRNR" id="PIRNR006615"/>
    </source>
</evidence>
<evidence type="ECO:0000256" key="4">
    <source>
        <dbReference type="ARBA" id="ARBA00022801"/>
    </source>
</evidence>
<protein>
    <recommendedName>
        <fullName evidence="8">Metal-dependent carboxypeptidase</fullName>
        <ecNumber evidence="8">3.4.17.19</ecNumber>
    </recommendedName>
</protein>
<dbReference type="PANTHER" id="PTHR34217:SF1">
    <property type="entry name" value="CARBOXYPEPTIDASE 1"/>
    <property type="match status" value="1"/>
</dbReference>
<comment type="similarity">
    <text evidence="7 8">Belongs to the peptidase M32 family.</text>
</comment>
<evidence type="ECO:0000256" key="5">
    <source>
        <dbReference type="ARBA" id="ARBA00023049"/>
    </source>
</evidence>
<keyword evidence="3 8" id="KW-0479">Metal-binding</keyword>
<evidence type="ECO:0000313" key="11">
    <source>
        <dbReference type="EMBL" id="AMO57448.1"/>
    </source>
</evidence>
<keyword evidence="4 8" id="KW-0378">Hydrolase</keyword>
<dbReference type="SUPFAM" id="SSF55486">
    <property type="entry name" value="Metalloproteases ('zincins'), catalytic domain"/>
    <property type="match status" value="1"/>
</dbReference>